<dbReference type="AlphaFoldDB" id="A0A9P8ZZH5"/>
<sequence>MAFDQEDFIRLLTDYYEFCYRVYWQDCPISRSPPGGWPEITAEALAGLQKNEDALHLIRHLPYPEFNKHPEYSTCTPHLMHETPIVDYRLSYIHDIINGDELESKPEPFTDRDPPLPASCVCIATSLSSNSYSVVVDTEDGYIYWTDAQGRHDEPAPELNKTLKRFVDDEANDWRLHYGTNVYTPADFFGLCKQRWREMRWIAVQAEHISAVPMYISDHNFDFIPGHDVKAQLLRQVGWPGDSEGRDWDRERFVALVKEANS</sequence>
<dbReference type="EMBL" id="JAGSXJ010000064">
    <property type="protein sequence ID" value="KAH6656193.1"/>
    <property type="molecule type" value="Genomic_DNA"/>
</dbReference>
<dbReference type="OrthoDB" id="5343383at2759"/>
<dbReference type="Proteomes" id="UP000770015">
    <property type="component" value="Unassembled WGS sequence"/>
</dbReference>
<accession>A0A9P8ZZH5</accession>
<comment type="caution">
    <text evidence="1">The sequence shown here is derived from an EMBL/GenBank/DDBJ whole genome shotgun (WGS) entry which is preliminary data.</text>
</comment>
<proteinExistence type="predicted"/>
<gene>
    <name evidence="1" type="ORF">F5X68DRAFT_219179</name>
</gene>
<organism evidence="1 2">
    <name type="scientific">Plectosphaerella plurivora</name>
    <dbReference type="NCBI Taxonomy" id="936078"/>
    <lineage>
        <taxon>Eukaryota</taxon>
        <taxon>Fungi</taxon>
        <taxon>Dikarya</taxon>
        <taxon>Ascomycota</taxon>
        <taxon>Pezizomycotina</taxon>
        <taxon>Sordariomycetes</taxon>
        <taxon>Hypocreomycetidae</taxon>
        <taxon>Glomerellales</taxon>
        <taxon>Plectosphaerellaceae</taxon>
        <taxon>Plectosphaerella</taxon>
    </lineage>
</organism>
<keyword evidence="2" id="KW-1185">Reference proteome</keyword>
<evidence type="ECO:0000313" key="1">
    <source>
        <dbReference type="EMBL" id="KAH6656193.1"/>
    </source>
</evidence>
<reference evidence="1" key="1">
    <citation type="journal article" date="2021" name="Nat. Commun.">
        <title>Genetic determinants of endophytism in the Arabidopsis root mycobiome.</title>
        <authorList>
            <person name="Mesny F."/>
            <person name="Miyauchi S."/>
            <person name="Thiergart T."/>
            <person name="Pickel B."/>
            <person name="Atanasova L."/>
            <person name="Karlsson M."/>
            <person name="Huettel B."/>
            <person name="Barry K.W."/>
            <person name="Haridas S."/>
            <person name="Chen C."/>
            <person name="Bauer D."/>
            <person name="Andreopoulos W."/>
            <person name="Pangilinan J."/>
            <person name="LaButti K."/>
            <person name="Riley R."/>
            <person name="Lipzen A."/>
            <person name="Clum A."/>
            <person name="Drula E."/>
            <person name="Henrissat B."/>
            <person name="Kohler A."/>
            <person name="Grigoriev I.V."/>
            <person name="Martin F.M."/>
            <person name="Hacquard S."/>
        </authorList>
    </citation>
    <scope>NUCLEOTIDE SEQUENCE</scope>
    <source>
        <strain evidence="1">MPI-SDFR-AT-0117</strain>
    </source>
</reference>
<protein>
    <submittedName>
        <fullName evidence="1">Uncharacterized protein</fullName>
    </submittedName>
</protein>
<evidence type="ECO:0000313" key="2">
    <source>
        <dbReference type="Proteomes" id="UP000770015"/>
    </source>
</evidence>
<name>A0A9P8ZZH5_9PEZI</name>